<keyword evidence="3" id="KW-1185">Reference proteome</keyword>
<sequence length="110" mass="12328">MRGHSITASLPASSPPQPSRSDSLVPPFLTSHAERRFLYSGARGTFWKDRTRPSTEERIKGDRSEDSRCDFLPSTSSFLSTFLPLSPCSVLVYLWPIHVPVTLIICVYSQ</sequence>
<evidence type="ECO:0000313" key="3">
    <source>
        <dbReference type="Proteomes" id="UP000005237"/>
    </source>
</evidence>
<dbReference type="Proteomes" id="UP000005237">
    <property type="component" value="Unassembled WGS sequence"/>
</dbReference>
<accession>A0A8R1IWY2</accession>
<dbReference type="AlphaFoldDB" id="A0A8R1IWY2"/>
<feature type="region of interest" description="Disordered" evidence="1">
    <location>
        <begin position="1"/>
        <end position="25"/>
    </location>
</feature>
<dbReference type="EnsemblMetazoa" id="CJA41618.1">
    <property type="protein sequence ID" value="CJA41618.1"/>
    <property type="gene ID" value="WBGene00217466"/>
</dbReference>
<evidence type="ECO:0000313" key="2">
    <source>
        <dbReference type="EnsemblMetazoa" id="CJA41618.1"/>
    </source>
</evidence>
<protein>
    <submittedName>
        <fullName evidence="2">Uncharacterized protein</fullName>
    </submittedName>
</protein>
<proteinExistence type="predicted"/>
<evidence type="ECO:0000256" key="1">
    <source>
        <dbReference type="SAM" id="MobiDB-lite"/>
    </source>
</evidence>
<name>A0A8R1IWY2_CAEJA</name>
<reference evidence="3" key="1">
    <citation type="submission" date="2010-08" db="EMBL/GenBank/DDBJ databases">
        <authorList>
            <consortium name="Caenorhabditis japonica Sequencing Consortium"/>
            <person name="Wilson R.K."/>
        </authorList>
    </citation>
    <scope>NUCLEOTIDE SEQUENCE [LARGE SCALE GENOMIC DNA]</scope>
    <source>
        <strain evidence="3">DF5081</strain>
    </source>
</reference>
<reference evidence="2" key="2">
    <citation type="submission" date="2022-06" db="UniProtKB">
        <authorList>
            <consortium name="EnsemblMetazoa"/>
        </authorList>
    </citation>
    <scope>IDENTIFICATION</scope>
    <source>
        <strain evidence="2">DF5081</strain>
    </source>
</reference>
<organism evidence="2 3">
    <name type="scientific">Caenorhabditis japonica</name>
    <dbReference type="NCBI Taxonomy" id="281687"/>
    <lineage>
        <taxon>Eukaryota</taxon>
        <taxon>Metazoa</taxon>
        <taxon>Ecdysozoa</taxon>
        <taxon>Nematoda</taxon>
        <taxon>Chromadorea</taxon>
        <taxon>Rhabditida</taxon>
        <taxon>Rhabditina</taxon>
        <taxon>Rhabditomorpha</taxon>
        <taxon>Rhabditoidea</taxon>
        <taxon>Rhabditidae</taxon>
        <taxon>Peloderinae</taxon>
        <taxon>Caenorhabditis</taxon>
    </lineage>
</organism>